<keyword evidence="2 7" id="KW-0349">Heme</keyword>
<feature type="chain" id="PRO_5046697981" evidence="9">
    <location>
        <begin position="23"/>
        <end position="439"/>
    </location>
</feature>
<feature type="region of interest" description="Disordered" evidence="8">
    <location>
        <begin position="383"/>
        <end position="439"/>
    </location>
</feature>
<dbReference type="SUPFAM" id="SSF46626">
    <property type="entry name" value="Cytochrome c"/>
    <property type="match status" value="2"/>
</dbReference>
<reference evidence="11 12" key="1">
    <citation type="submission" date="2020-02" db="EMBL/GenBank/DDBJ databases">
        <authorList>
            <person name="Babadi Z.K."/>
            <person name="Risdian C."/>
            <person name="Ebrahimipour G.H."/>
            <person name="Wink J."/>
        </authorList>
    </citation>
    <scope>NUCLEOTIDE SEQUENCE [LARGE SCALE GENOMIC DNA]</scope>
    <source>
        <strain evidence="11 12">ZKHCc1 1396</strain>
    </source>
</reference>
<feature type="domain" description="Cytochrome c" evidence="10">
    <location>
        <begin position="211"/>
        <end position="367"/>
    </location>
</feature>
<accession>A0ABR9PQB1</accession>
<dbReference type="Gene3D" id="1.10.760.10">
    <property type="entry name" value="Cytochrome c-like domain"/>
    <property type="match status" value="2"/>
</dbReference>
<dbReference type="RefSeq" id="WP_193349571.1">
    <property type="nucleotide sequence ID" value="NZ_CBCSIP010000328.1"/>
</dbReference>
<evidence type="ECO:0000313" key="11">
    <source>
        <dbReference type="EMBL" id="MBE4750085.1"/>
    </source>
</evidence>
<comment type="caution">
    <text evidence="11">The sequence shown here is derived from an EMBL/GenBank/DDBJ whole genome shotgun (WGS) entry which is preliminary data.</text>
</comment>
<proteinExistence type="predicted"/>
<evidence type="ECO:0000256" key="4">
    <source>
        <dbReference type="ARBA" id="ARBA00022729"/>
    </source>
</evidence>
<keyword evidence="4 9" id="KW-0732">Signal</keyword>
<keyword evidence="5" id="KW-0560">Oxidoreductase</keyword>
<dbReference type="EMBL" id="JAAIYO010000005">
    <property type="protein sequence ID" value="MBE4750085.1"/>
    <property type="molecule type" value="Genomic_DNA"/>
</dbReference>
<feature type="signal peptide" evidence="9">
    <location>
        <begin position="1"/>
        <end position="22"/>
    </location>
</feature>
<evidence type="ECO:0000256" key="5">
    <source>
        <dbReference type="ARBA" id="ARBA00023002"/>
    </source>
</evidence>
<organism evidence="11 12">
    <name type="scientific">Corallococcus soli</name>
    <dbReference type="NCBI Taxonomy" id="2710757"/>
    <lineage>
        <taxon>Bacteria</taxon>
        <taxon>Pseudomonadati</taxon>
        <taxon>Myxococcota</taxon>
        <taxon>Myxococcia</taxon>
        <taxon>Myxococcales</taxon>
        <taxon>Cystobacterineae</taxon>
        <taxon>Myxococcaceae</taxon>
        <taxon>Corallococcus</taxon>
    </lineage>
</organism>
<dbReference type="Proteomes" id="UP001516472">
    <property type="component" value="Unassembled WGS sequence"/>
</dbReference>
<name>A0ABR9PQB1_9BACT</name>
<evidence type="ECO:0000256" key="1">
    <source>
        <dbReference type="ARBA" id="ARBA00004196"/>
    </source>
</evidence>
<evidence type="ECO:0000256" key="3">
    <source>
        <dbReference type="ARBA" id="ARBA00022723"/>
    </source>
</evidence>
<keyword evidence="11" id="KW-0575">Peroxidase</keyword>
<dbReference type="PANTHER" id="PTHR30600:SF10">
    <property type="entry name" value="BLL6722 PROTEIN"/>
    <property type="match status" value="1"/>
</dbReference>
<dbReference type="Pfam" id="PF03150">
    <property type="entry name" value="CCP_MauG"/>
    <property type="match status" value="1"/>
</dbReference>
<comment type="subcellular location">
    <subcellularLocation>
        <location evidence="1">Cell envelope</location>
    </subcellularLocation>
</comment>
<dbReference type="InterPro" id="IPR036909">
    <property type="entry name" value="Cyt_c-like_dom_sf"/>
</dbReference>
<gene>
    <name evidence="11" type="ORF">G4177_18120</name>
</gene>
<keyword evidence="12" id="KW-1185">Reference proteome</keyword>
<keyword evidence="6 7" id="KW-0408">Iron</keyword>
<dbReference type="PANTHER" id="PTHR30600">
    <property type="entry name" value="CYTOCHROME C PEROXIDASE-RELATED"/>
    <property type="match status" value="1"/>
</dbReference>
<dbReference type="GO" id="GO:0004601">
    <property type="term" value="F:peroxidase activity"/>
    <property type="evidence" value="ECO:0007669"/>
    <property type="project" value="UniProtKB-KW"/>
</dbReference>
<feature type="domain" description="Cytochrome c" evidence="10">
    <location>
        <begin position="59"/>
        <end position="191"/>
    </location>
</feature>
<evidence type="ECO:0000256" key="2">
    <source>
        <dbReference type="ARBA" id="ARBA00022617"/>
    </source>
</evidence>
<evidence type="ECO:0000256" key="9">
    <source>
        <dbReference type="SAM" id="SignalP"/>
    </source>
</evidence>
<dbReference type="InterPro" id="IPR004852">
    <property type="entry name" value="Di-haem_cyt_c_peroxidsae"/>
</dbReference>
<evidence type="ECO:0000313" key="12">
    <source>
        <dbReference type="Proteomes" id="UP001516472"/>
    </source>
</evidence>
<dbReference type="PROSITE" id="PS51007">
    <property type="entry name" value="CYTC"/>
    <property type="match status" value="2"/>
</dbReference>
<evidence type="ECO:0000256" key="8">
    <source>
        <dbReference type="SAM" id="MobiDB-lite"/>
    </source>
</evidence>
<keyword evidence="3 7" id="KW-0479">Metal-binding</keyword>
<dbReference type="InterPro" id="IPR051395">
    <property type="entry name" value="Cytochrome_c_Peroxidase/MauG"/>
</dbReference>
<dbReference type="InterPro" id="IPR009056">
    <property type="entry name" value="Cyt_c-like_dom"/>
</dbReference>
<protein>
    <submittedName>
        <fullName evidence="11">Cytochrome-c peroxidase</fullName>
    </submittedName>
</protein>
<evidence type="ECO:0000256" key="6">
    <source>
        <dbReference type="ARBA" id="ARBA00023004"/>
    </source>
</evidence>
<sequence>MRLPSGVVTVLAVVLNTGVGFAASPPSQAPSAPPPKLPPGVSATLWRLSVPPGSEPTPEKVALGEKLFREKRLSADNTVACMTCHEPELGFTDGKALSEGIGQQKVTRNSPTVLNALFNATQFWDGRAGTLEDQAKLPILNPREMGMPDAESVVKKVRAMPEYAAEFRKVFGREVNFDDLAAAIAAFERMQFSGDARFDQFITGNAKALTASEKNGWALFNGKARCNSCHAGNAVSPLFSDQKFHNIGVAAHKQDFVTLARKGVQVVRTGDEKQIDELALQTEFSELGRFLVTKQENDVGAFKTPTLRNVGITGPYMHDGSLTTLWDVMDHYNKGGVPNPYLDGGMQRLGLTEPEIDDLVAFLFALTDSKFDKLNKELFAKQRARRNTRPERDTAVAMGKKGHLGDLAPNPDLNVKNPADLGIYGDVTPVAPPTQSKPR</sequence>
<evidence type="ECO:0000259" key="10">
    <source>
        <dbReference type="PROSITE" id="PS51007"/>
    </source>
</evidence>
<evidence type="ECO:0000256" key="7">
    <source>
        <dbReference type="PROSITE-ProRule" id="PRU00433"/>
    </source>
</evidence>